<evidence type="ECO:0000256" key="1">
    <source>
        <dbReference type="SAM" id="Phobius"/>
    </source>
</evidence>
<keyword evidence="3" id="KW-1185">Reference proteome</keyword>
<name>A0A0W7XBQ3_9ACTN</name>
<dbReference type="STRING" id="1765722.AT728_38650"/>
<keyword evidence="1" id="KW-0812">Transmembrane</keyword>
<reference evidence="2 3" key="1">
    <citation type="submission" date="2015-12" db="EMBL/GenBank/DDBJ databases">
        <title>Draft genome sequence of Streptomyces silvensis ATCC 53525, a producer of novel hormone antagonists.</title>
        <authorList>
            <person name="Johnston C.W."/>
            <person name="Li Y."/>
            <person name="Magarvey N.A."/>
        </authorList>
    </citation>
    <scope>NUCLEOTIDE SEQUENCE [LARGE SCALE GENOMIC DNA]</scope>
    <source>
        <strain evidence="2 3">ATCC 53525</strain>
    </source>
</reference>
<keyword evidence="1" id="KW-1133">Transmembrane helix</keyword>
<dbReference type="RefSeq" id="WP_058845443.1">
    <property type="nucleotide sequence ID" value="NZ_LOCL01000010.1"/>
</dbReference>
<organism evidence="2 3">
    <name type="scientific">Streptomyces silvensis</name>
    <dbReference type="NCBI Taxonomy" id="1765722"/>
    <lineage>
        <taxon>Bacteria</taxon>
        <taxon>Bacillati</taxon>
        <taxon>Actinomycetota</taxon>
        <taxon>Actinomycetes</taxon>
        <taxon>Kitasatosporales</taxon>
        <taxon>Streptomycetaceae</taxon>
        <taxon>Streptomyces</taxon>
    </lineage>
</organism>
<comment type="caution">
    <text evidence="2">The sequence shown here is derived from an EMBL/GenBank/DDBJ whole genome shotgun (WGS) entry which is preliminary data.</text>
</comment>
<gene>
    <name evidence="2" type="ORF">AT728_38650</name>
</gene>
<dbReference type="Proteomes" id="UP000054804">
    <property type="component" value="Unassembled WGS sequence"/>
</dbReference>
<evidence type="ECO:0000313" key="3">
    <source>
        <dbReference type="Proteomes" id="UP000054804"/>
    </source>
</evidence>
<proteinExistence type="predicted"/>
<keyword evidence="1" id="KW-0472">Membrane</keyword>
<dbReference type="OrthoDB" id="4237518at2"/>
<feature type="transmembrane region" description="Helical" evidence="1">
    <location>
        <begin position="6"/>
        <end position="24"/>
    </location>
</feature>
<evidence type="ECO:0000313" key="2">
    <source>
        <dbReference type="EMBL" id="KUF20405.1"/>
    </source>
</evidence>
<accession>A0A0W7XBQ3</accession>
<dbReference type="EMBL" id="LOCL01000010">
    <property type="protein sequence ID" value="KUF20405.1"/>
    <property type="molecule type" value="Genomic_DNA"/>
</dbReference>
<dbReference type="AlphaFoldDB" id="A0A0W7XBQ3"/>
<sequence>MSDAIIPIAFFVILAGAVVSVAYFQTQRSRERDREYAAAMAAYHKALEASRSETDAVRGQLIELNLRVKSVESMLRAVE</sequence>
<protein>
    <submittedName>
        <fullName evidence="2">Uncharacterized protein</fullName>
    </submittedName>
</protein>